<evidence type="ECO:0000256" key="8">
    <source>
        <dbReference type="ARBA" id="ARBA00035206"/>
    </source>
</evidence>
<dbReference type="GO" id="GO:0003735">
    <property type="term" value="F:structural constituent of ribosome"/>
    <property type="evidence" value="ECO:0007669"/>
    <property type="project" value="InterPro"/>
</dbReference>
<organism evidence="12 13">
    <name type="scientific">Christensenella hongkongensis</name>
    <dbReference type="NCBI Taxonomy" id="270498"/>
    <lineage>
        <taxon>Bacteria</taxon>
        <taxon>Bacillati</taxon>
        <taxon>Bacillota</taxon>
        <taxon>Clostridia</taxon>
        <taxon>Christensenellales</taxon>
        <taxon>Christensenellaceae</taxon>
        <taxon>Christensenella</taxon>
    </lineage>
</organism>
<comment type="function">
    <text evidence="9 10">One of the proteins that surrounds the polypeptide exit tunnel on the outside of the subunit.</text>
</comment>
<proteinExistence type="inferred from homology"/>
<dbReference type="GO" id="GO:1990904">
    <property type="term" value="C:ribonucleoprotein complex"/>
    <property type="evidence" value="ECO:0007669"/>
    <property type="project" value="UniProtKB-KW"/>
</dbReference>
<dbReference type="CDD" id="cd00065">
    <property type="entry name" value="FYVE_like_SF"/>
    <property type="match status" value="1"/>
</dbReference>
<gene>
    <name evidence="10" type="primary">rplX</name>
    <name evidence="12" type="ORF">CHK_1613</name>
</gene>
<evidence type="ECO:0000259" key="11">
    <source>
        <dbReference type="SMART" id="SM00739"/>
    </source>
</evidence>
<accession>A0A0M2NED4</accession>
<dbReference type="Pfam" id="PF17136">
    <property type="entry name" value="ribosomal_L24"/>
    <property type="match status" value="1"/>
</dbReference>
<evidence type="ECO:0000256" key="9">
    <source>
        <dbReference type="ARBA" id="ARBA00058688"/>
    </source>
</evidence>
<dbReference type="PANTHER" id="PTHR12903">
    <property type="entry name" value="MITOCHONDRIAL RIBOSOMAL PROTEIN L24"/>
    <property type="match status" value="1"/>
</dbReference>
<keyword evidence="6 10" id="KW-0689">Ribosomal protein</keyword>
<dbReference type="OrthoDB" id="9807419at2"/>
<dbReference type="Pfam" id="PF00467">
    <property type="entry name" value="KOW"/>
    <property type="match status" value="1"/>
</dbReference>
<dbReference type="CDD" id="cd06089">
    <property type="entry name" value="KOW_RPL26"/>
    <property type="match status" value="1"/>
</dbReference>
<dbReference type="EMBL" id="LAYJ01000090">
    <property type="protein sequence ID" value="KKI50889.1"/>
    <property type="molecule type" value="Genomic_DNA"/>
</dbReference>
<dbReference type="GO" id="GO:0019843">
    <property type="term" value="F:rRNA binding"/>
    <property type="evidence" value="ECO:0007669"/>
    <property type="project" value="UniProtKB-UniRule"/>
</dbReference>
<dbReference type="HAMAP" id="MF_01326_B">
    <property type="entry name" value="Ribosomal_uL24_B"/>
    <property type="match status" value="1"/>
</dbReference>
<keyword evidence="4 10" id="KW-0699">rRNA-binding</keyword>
<dbReference type="InterPro" id="IPR003256">
    <property type="entry name" value="Ribosomal_uL24"/>
</dbReference>
<protein>
    <recommendedName>
        <fullName evidence="8 10">Large ribosomal subunit protein uL24</fullName>
    </recommendedName>
</protein>
<evidence type="ECO:0000256" key="2">
    <source>
        <dbReference type="ARBA" id="ARBA00010618"/>
    </source>
</evidence>
<dbReference type="AlphaFoldDB" id="A0A0M2NED4"/>
<dbReference type="InterPro" id="IPR041988">
    <property type="entry name" value="Ribosomal_uL24_KOW"/>
</dbReference>
<keyword evidence="5 10" id="KW-0694">RNA-binding</keyword>
<dbReference type="FunFam" id="2.30.30.30:FF:000004">
    <property type="entry name" value="50S ribosomal protein L24"/>
    <property type="match status" value="1"/>
</dbReference>
<evidence type="ECO:0000256" key="5">
    <source>
        <dbReference type="ARBA" id="ARBA00022884"/>
    </source>
</evidence>
<dbReference type="Proteomes" id="UP000034076">
    <property type="component" value="Unassembled WGS sequence"/>
</dbReference>
<dbReference type="InterPro" id="IPR014722">
    <property type="entry name" value="Rib_uL2_dom2"/>
</dbReference>
<comment type="function">
    <text evidence="1 10">One of two assembly initiator proteins, it binds directly to the 5'-end of the 23S rRNA, where it nucleates assembly of the 50S subunit.</text>
</comment>
<keyword evidence="7 10" id="KW-0687">Ribonucleoprotein</keyword>
<dbReference type="InterPro" id="IPR057264">
    <property type="entry name" value="Ribosomal_uL24_C"/>
</dbReference>
<evidence type="ECO:0000256" key="1">
    <source>
        <dbReference type="ARBA" id="ARBA00004072"/>
    </source>
</evidence>
<feature type="domain" description="KOW" evidence="11">
    <location>
        <begin position="4"/>
        <end position="31"/>
    </location>
</feature>
<dbReference type="InterPro" id="IPR008991">
    <property type="entry name" value="Translation_prot_SH3-like_sf"/>
</dbReference>
<evidence type="ECO:0000256" key="6">
    <source>
        <dbReference type="ARBA" id="ARBA00022980"/>
    </source>
</evidence>
<dbReference type="NCBIfam" id="TIGR01079">
    <property type="entry name" value="rplX_bact"/>
    <property type="match status" value="1"/>
</dbReference>
<name>A0A0M2NED4_9FIRM</name>
<evidence type="ECO:0000256" key="4">
    <source>
        <dbReference type="ARBA" id="ARBA00022730"/>
    </source>
</evidence>
<reference evidence="12 13" key="1">
    <citation type="submission" date="2015-04" db="EMBL/GenBank/DDBJ databases">
        <title>Draft genome sequence of bacteremic isolate Catabacter hongkongensis type strain HKU16T.</title>
        <authorList>
            <person name="Lau S.K."/>
            <person name="Teng J.L."/>
            <person name="Huang Y."/>
            <person name="Curreem S.O."/>
            <person name="Tsui S.K."/>
            <person name="Woo P.C."/>
        </authorList>
    </citation>
    <scope>NUCLEOTIDE SEQUENCE [LARGE SCALE GENOMIC DNA]</scope>
    <source>
        <strain evidence="12 13">HKU16</strain>
    </source>
</reference>
<dbReference type="Gene3D" id="2.30.30.30">
    <property type="match status" value="1"/>
</dbReference>
<evidence type="ECO:0000256" key="7">
    <source>
        <dbReference type="ARBA" id="ARBA00023274"/>
    </source>
</evidence>
<dbReference type="STRING" id="270498.CHK_1613"/>
<comment type="similarity">
    <text evidence="2 10">Belongs to the universal ribosomal protein uL24 family.</text>
</comment>
<dbReference type="SMART" id="SM00739">
    <property type="entry name" value="KOW"/>
    <property type="match status" value="1"/>
</dbReference>
<comment type="subunit">
    <text evidence="3 10">Part of the 50S ribosomal subunit.</text>
</comment>
<dbReference type="GO" id="GO:0005840">
    <property type="term" value="C:ribosome"/>
    <property type="evidence" value="ECO:0007669"/>
    <property type="project" value="UniProtKB-KW"/>
</dbReference>
<dbReference type="InterPro" id="IPR005824">
    <property type="entry name" value="KOW"/>
</dbReference>
<dbReference type="SUPFAM" id="SSF50104">
    <property type="entry name" value="Translation proteins SH3-like domain"/>
    <property type="match status" value="1"/>
</dbReference>
<evidence type="ECO:0000313" key="13">
    <source>
        <dbReference type="Proteomes" id="UP000034076"/>
    </source>
</evidence>
<sequence length="103" mass="10975">MAMKIKKGDTAVVISGKEKGKQAKVLKVEPKAGKVVLEGTNMLTKHKKPKNQTTPGGIIKQEGAFDASNVMVVCPKCSKATRVGHEVKDGEKIRVCKKCGASL</sequence>
<evidence type="ECO:0000313" key="12">
    <source>
        <dbReference type="EMBL" id="KKI50889.1"/>
    </source>
</evidence>
<keyword evidence="13" id="KW-1185">Reference proteome</keyword>
<dbReference type="GO" id="GO:0006412">
    <property type="term" value="P:translation"/>
    <property type="evidence" value="ECO:0007669"/>
    <property type="project" value="UniProtKB-UniRule"/>
</dbReference>
<evidence type="ECO:0000256" key="10">
    <source>
        <dbReference type="HAMAP-Rule" id="MF_01326"/>
    </source>
</evidence>
<evidence type="ECO:0000256" key="3">
    <source>
        <dbReference type="ARBA" id="ARBA00011838"/>
    </source>
</evidence>
<comment type="caution">
    <text evidence="12">The sequence shown here is derived from an EMBL/GenBank/DDBJ whole genome shotgun (WGS) entry which is preliminary data.</text>
</comment>